<dbReference type="Proteomes" id="UP001141259">
    <property type="component" value="Unassembled WGS sequence"/>
</dbReference>
<evidence type="ECO:0000259" key="2">
    <source>
        <dbReference type="PROSITE" id="PS51903"/>
    </source>
</evidence>
<protein>
    <submittedName>
        <fullName evidence="3">Clp protease</fullName>
    </submittedName>
</protein>
<gene>
    <name evidence="3" type="ORF">NZH93_40025</name>
</gene>
<evidence type="ECO:0000256" key="1">
    <source>
        <dbReference type="PROSITE-ProRule" id="PRU01251"/>
    </source>
</evidence>
<organism evidence="3 4">
    <name type="scientific">Umezawaea endophytica</name>
    <dbReference type="NCBI Taxonomy" id="1654476"/>
    <lineage>
        <taxon>Bacteria</taxon>
        <taxon>Bacillati</taxon>
        <taxon>Actinomycetota</taxon>
        <taxon>Actinomycetes</taxon>
        <taxon>Pseudonocardiales</taxon>
        <taxon>Pseudonocardiaceae</taxon>
        <taxon>Umezawaea</taxon>
    </lineage>
</organism>
<sequence>MIGERFTRDARQAVRDAVKEAEQESASEVGRTHMLLALLGTPVLAGFELSREEVEDALRAARRKGGLSEADTEALRGLGIDVDQIVDSIEQSLGEGALATMVTRKKRWLFGEHKPFEPALKKTLERSLLEARDLGHNYLGNEHLVLALLAGGGLAAEVLASKGVTYAEVRKLVAGQG</sequence>
<evidence type="ECO:0000313" key="4">
    <source>
        <dbReference type="Proteomes" id="UP001141259"/>
    </source>
</evidence>
<dbReference type="EMBL" id="JANYMP010000028">
    <property type="protein sequence ID" value="MCS7483075.1"/>
    <property type="molecule type" value="Genomic_DNA"/>
</dbReference>
<dbReference type="Pfam" id="PF02861">
    <property type="entry name" value="Clp_N"/>
    <property type="match status" value="1"/>
</dbReference>
<keyword evidence="1" id="KW-0677">Repeat</keyword>
<dbReference type="AlphaFoldDB" id="A0A9X3AKL8"/>
<dbReference type="InterPro" id="IPR004176">
    <property type="entry name" value="Clp_R_N"/>
</dbReference>
<dbReference type="SUPFAM" id="SSF81923">
    <property type="entry name" value="Double Clp-N motif"/>
    <property type="match status" value="2"/>
</dbReference>
<evidence type="ECO:0000313" key="3">
    <source>
        <dbReference type="EMBL" id="MCS7483075.1"/>
    </source>
</evidence>
<keyword evidence="3" id="KW-0378">Hydrolase</keyword>
<dbReference type="GO" id="GO:0008233">
    <property type="term" value="F:peptidase activity"/>
    <property type="evidence" value="ECO:0007669"/>
    <property type="project" value="UniProtKB-KW"/>
</dbReference>
<keyword evidence="3" id="KW-0645">Protease</keyword>
<accession>A0A9X3AKL8</accession>
<feature type="domain" description="Clp R" evidence="2">
    <location>
        <begin position="3"/>
        <end position="177"/>
    </location>
</feature>
<proteinExistence type="predicted"/>
<reference evidence="3" key="1">
    <citation type="submission" date="2022-08" db="EMBL/GenBank/DDBJ databases">
        <authorList>
            <person name="Tistechok S."/>
            <person name="Samborskyy M."/>
            <person name="Roman I."/>
        </authorList>
    </citation>
    <scope>NUCLEOTIDE SEQUENCE</scope>
    <source>
        <strain evidence="3">DSM 103496</strain>
    </source>
</reference>
<name>A0A9X3AKL8_9PSEU</name>
<dbReference type="RefSeq" id="WP_259628532.1">
    <property type="nucleotide sequence ID" value="NZ_JANYMP010000028.1"/>
</dbReference>
<dbReference type="InterPro" id="IPR036628">
    <property type="entry name" value="Clp_N_dom_sf"/>
</dbReference>
<keyword evidence="4" id="KW-1185">Reference proteome</keyword>
<comment type="caution">
    <text evidence="3">The sequence shown here is derived from an EMBL/GenBank/DDBJ whole genome shotgun (WGS) entry which is preliminary data.</text>
</comment>
<dbReference type="Gene3D" id="1.10.1780.10">
    <property type="entry name" value="Clp, N-terminal domain"/>
    <property type="match status" value="1"/>
</dbReference>
<dbReference type="PROSITE" id="PS51903">
    <property type="entry name" value="CLP_R"/>
    <property type="match status" value="1"/>
</dbReference>
<dbReference type="GO" id="GO:0006508">
    <property type="term" value="P:proteolysis"/>
    <property type="evidence" value="ECO:0007669"/>
    <property type="project" value="UniProtKB-KW"/>
</dbReference>